<evidence type="ECO:0000256" key="2">
    <source>
        <dbReference type="ARBA" id="ARBA00022692"/>
    </source>
</evidence>
<protein>
    <submittedName>
        <fullName evidence="6">Uncharacterized protein</fullName>
    </submittedName>
</protein>
<keyword evidence="7" id="KW-1185">Reference proteome</keyword>
<evidence type="ECO:0000313" key="7">
    <source>
        <dbReference type="Proteomes" id="UP001352852"/>
    </source>
</evidence>
<gene>
    <name evidence="6" type="ORF">CHARACLAT_026018</name>
</gene>
<dbReference type="EMBL" id="JAHUTJ010035870">
    <property type="protein sequence ID" value="MED6278641.1"/>
    <property type="molecule type" value="Genomic_DNA"/>
</dbReference>
<comment type="subcellular location">
    <subcellularLocation>
        <location evidence="1">Membrane</location>
        <topology evidence="1">Multi-pass membrane protein</topology>
    </subcellularLocation>
</comment>
<evidence type="ECO:0000256" key="3">
    <source>
        <dbReference type="ARBA" id="ARBA00022989"/>
    </source>
</evidence>
<comment type="caution">
    <text evidence="6">The sequence shown here is derived from an EMBL/GenBank/DDBJ whole genome shotgun (WGS) entry which is preliminary data.</text>
</comment>
<reference evidence="6 7" key="1">
    <citation type="submission" date="2021-06" db="EMBL/GenBank/DDBJ databases">
        <authorList>
            <person name="Palmer J.M."/>
        </authorList>
    </citation>
    <scope>NUCLEOTIDE SEQUENCE [LARGE SCALE GENOMIC DNA]</scope>
    <source>
        <strain evidence="6 7">CL_MEX2019</strain>
        <tissue evidence="6">Muscle</tissue>
    </source>
</reference>
<evidence type="ECO:0000256" key="5">
    <source>
        <dbReference type="SAM" id="Phobius"/>
    </source>
</evidence>
<keyword evidence="4 5" id="KW-0472">Membrane</keyword>
<evidence type="ECO:0000313" key="6">
    <source>
        <dbReference type="EMBL" id="MED6278641.1"/>
    </source>
</evidence>
<keyword evidence="3 5" id="KW-1133">Transmembrane helix</keyword>
<proteinExistence type="predicted"/>
<keyword evidence="2 5" id="KW-0812">Transmembrane</keyword>
<dbReference type="Pfam" id="PF04103">
    <property type="entry name" value="CD20"/>
    <property type="match status" value="1"/>
</dbReference>
<evidence type="ECO:0000256" key="4">
    <source>
        <dbReference type="ARBA" id="ARBA00023136"/>
    </source>
</evidence>
<name>A0ABU7DVV4_9TELE</name>
<accession>A0ABU7DVV4</accession>
<feature type="transmembrane region" description="Helical" evidence="5">
    <location>
        <begin position="91"/>
        <end position="108"/>
    </location>
</feature>
<organism evidence="6 7">
    <name type="scientific">Characodon lateralis</name>
    <dbReference type="NCBI Taxonomy" id="208331"/>
    <lineage>
        <taxon>Eukaryota</taxon>
        <taxon>Metazoa</taxon>
        <taxon>Chordata</taxon>
        <taxon>Craniata</taxon>
        <taxon>Vertebrata</taxon>
        <taxon>Euteleostomi</taxon>
        <taxon>Actinopterygii</taxon>
        <taxon>Neopterygii</taxon>
        <taxon>Teleostei</taxon>
        <taxon>Neoteleostei</taxon>
        <taxon>Acanthomorphata</taxon>
        <taxon>Ovalentaria</taxon>
        <taxon>Atherinomorphae</taxon>
        <taxon>Cyprinodontiformes</taxon>
        <taxon>Goodeidae</taxon>
        <taxon>Characodon</taxon>
    </lineage>
</organism>
<feature type="transmembrane region" description="Helical" evidence="5">
    <location>
        <begin position="57"/>
        <end position="79"/>
    </location>
</feature>
<evidence type="ECO:0000256" key="1">
    <source>
        <dbReference type="ARBA" id="ARBA00004141"/>
    </source>
</evidence>
<dbReference type="InterPro" id="IPR007237">
    <property type="entry name" value="CD20-like"/>
</dbReference>
<sequence>MSVTMAKSDAITVFTIQSDPQSRWPPVCQILKNLCYNPMCCSVSQDLRKIQRKSHSVLSAMEIMIGLLIIGFGAILRASTSTDWRLNNTEFPYWLGALFITFGVMNVLSEMFASPCLVSGSNLLRANIYEIYTAKSDWTEMFNLKKYWVS</sequence>
<dbReference type="Proteomes" id="UP001352852">
    <property type="component" value="Unassembled WGS sequence"/>
</dbReference>